<dbReference type="PANTHER" id="PTHR45663:SF11">
    <property type="entry name" value="GEO12009P1"/>
    <property type="match status" value="1"/>
</dbReference>
<evidence type="ECO:0000313" key="13">
    <source>
        <dbReference type="Proteomes" id="UP000185657"/>
    </source>
</evidence>
<gene>
    <name evidence="11" type="ORF">LPB072_01005</name>
    <name evidence="12" type="ORF">LPB72_19270</name>
</gene>
<dbReference type="EMBL" id="CP017476">
    <property type="protein sequence ID" value="AOW11644.1"/>
    <property type="molecule type" value="Genomic_DNA"/>
</dbReference>
<evidence type="ECO:0000256" key="2">
    <source>
        <dbReference type="ARBA" id="ARBA00022448"/>
    </source>
</evidence>
<dbReference type="Proteomes" id="UP000185680">
    <property type="component" value="Chromosome"/>
</dbReference>
<evidence type="ECO:0000256" key="4">
    <source>
        <dbReference type="ARBA" id="ARBA00023157"/>
    </source>
</evidence>
<dbReference type="PANTHER" id="PTHR45663">
    <property type="entry name" value="GEO12009P1"/>
    <property type="match status" value="1"/>
</dbReference>
<dbReference type="SUPFAM" id="SSF52833">
    <property type="entry name" value="Thioredoxin-like"/>
    <property type="match status" value="1"/>
</dbReference>
<protein>
    <recommendedName>
        <fullName evidence="6 7">Thioredoxin</fullName>
    </recommendedName>
</protein>
<sequence>MQVSSRVTPLEASEFDTFIGQQTGAVVVDFWAPWCGPCRALAPTLERLAENLEGAVAVRKVNVDEAPELAAAFGVRSIPTLILFRDGKAMSQVVGAQSESQLAKWVGTAL</sequence>
<reference evidence="11 14" key="2">
    <citation type="submission" date="2016-10" db="EMBL/GenBank/DDBJ databases">
        <title>Hydorgenophaga sp. LPB0072 isolated from gastropod.</title>
        <authorList>
            <person name="Kim E."/>
            <person name="Yi H."/>
        </authorList>
    </citation>
    <scope>NUCLEOTIDE SEQUENCE [LARGE SCALE GENOMIC DNA]</scope>
    <source>
        <strain evidence="11 14">LPB0072</strain>
    </source>
</reference>
<dbReference type="EMBL" id="LVWD01000037">
    <property type="protein sequence ID" value="OAD39737.1"/>
    <property type="molecule type" value="Genomic_DNA"/>
</dbReference>
<dbReference type="FunFam" id="3.40.30.10:FF:000001">
    <property type="entry name" value="Thioredoxin"/>
    <property type="match status" value="1"/>
</dbReference>
<comment type="similarity">
    <text evidence="1 7">Belongs to the thioredoxin family.</text>
</comment>
<dbReference type="InterPro" id="IPR036249">
    <property type="entry name" value="Thioredoxin-like_sf"/>
</dbReference>
<evidence type="ECO:0000313" key="14">
    <source>
        <dbReference type="Proteomes" id="UP000185680"/>
    </source>
</evidence>
<evidence type="ECO:0000313" key="11">
    <source>
        <dbReference type="EMBL" id="AOW11644.1"/>
    </source>
</evidence>
<feature type="disulfide bond" description="Redox-active" evidence="9">
    <location>
        <begin position="35"/>
        <end position="38"/>
    </location>
</feature>
<dbReference type="KEGG" id="hyl:LPB072_01005"/>
<evidence type="ECO:0000256" key="8">
    <source>
        <dbReference type="PIRSR" id="PIRSR000077-1"/>
    </source>
</evidence>
<evidence type="ECO:0000313" key="12">
    <source>
        <dbReference type="EMBL" id="OAD39737.1"/>
    </source>
</evidence>
<dbReference type="PIRSF" id="PIRSF000077">
    <property type="entry name" value="Thioredoxin"/>
    <property type="match status" value="1"/>
</dbReference>
<feature type="active site" description="Nucleophile" evidence="8">
    <location>
        <position position="35"/>
    </location>
</feature>
<feature type="active site" description="Nucleophile" evidence="8">
    <location>
        <position position="38"/>
    </location>
</feature>
<dbReference type="GO" id="GO:0005829">
    <property type="term" value="C:cytosol"/>
    <property type="evidence" value="ECO:0007669"/>
    <property type="project" value="TreeGrafter"/>
</dbReference>
<evidence type="ECO:0000259" key="10">
    <source>
        <dbReference type="PROSITE" id="PS51352"/>
    </source>
</evidence>
<dbReference type="GO" id="GO:0015035">
    <property type="term" value="F:protein-disulfide reductase activity"/>
    <property type="evidence" value="ECO:0007669"/>
    <property type="project" value="UniProtKB-UniRule"/>
</dbReference>
<keyword evidence="13" id="KW-1185">Reference proteome</keyword>
<dbReference type="AlphaFoldDB" id="A0A162YRV9"/>
<keyword evidence="5 9" id="KW-0676">Redox-active center</keyword>
<evidence type="ECO:0000256" key="9">
    <source>
        <dbReference type="PIRSR" id="PIRSR000077-4"/>
    </source>
</evidence>
<feature type="site" description="Contributes to redox potential value" evidence="8">
    <location>
        <position position="36"/>
    </location>
</feature>
<keyword evidence="4 9" id="KW-1015">Disulfide bond</keyword>
<evidence type="ECO:0000256" key="7">
    <source>
        <dbReference type="PIRNR" id="PIRNR000077"/>
    </source>
</evidence>
<dbReference type="InterPro" id="IPR017937">
    <property type="entry name" value="Thioredoxin_CS"/>
</dbReference>
<dbReference type="PRINTS" id="PR00421">
    <property type="entry name" value="THIOREDOXIN"/>
</dbReference>
<feature type="site" description="Contributes to redox potential value" evidence="8">
    <location>
        <position position="37"/>
    </location>
</feature>
<dbReference type="NCBIfam" id="TIGR01068">
    <property type="entry name" value="thioredoxin"/>
    <property type="match status" value="1"/>
</dbReference>
<dbReference type="InterPro" id="IPR005746">
    <property type="entry name" value="Thioredoxin"/>
</dbReference>
<dbReference type="OrthoDB" id="9790390at2"/>
<dbReference type="InterPro" id="IPR013766">
    <property type="entry name" value="Thioredoxin_domain"/>
</dbReference>
<evidence type="ECO:0000256" key="6">
    <source>
        <dbReference type="NCBIfam" id="TIGR01068"/>
    </source>
</evidence>
<reference evidence="12 13" key="1">
    <citation type="submission" date="2016-02" db="EMBL/GenBank/DDBJ databases">
        <title>Draft genome sequence of Hydrogenophaga sp. LPB0072.</title>
        <authorList>
            <person name="Shin S.-K."/>
            <person name="Yi H."/>
        </authorList>
    </citation>
    <scope>NUCLEOTIDE SEQUENCE [LARGE SCALE GENOMIC DNA]</scope>
    <source>
        <strain evidence="12 13">LPB0072</strain>
    </source>
</reference>
<dbReference type="Proteomes" id="UP000185657">
    <property type="component" value="Unassembled WGS sequence"/>
</dbReference>
<dbReference type="RefSeq" id="WP_066094957.1">
    <property type="nucleotide sequence ID" value="NZ_CP017476.1"/>
</dbReference>
<dbReference type="Gene3D" id="3.40.30.10">
    <property type="entry name" value="Glutaredoxin"/>
    <property type="match status" value="1"/>
</dbReference>
<evidence type="ECO:0000256" key="3">
    <source>
        <dbReference type="ARBA" id="ARBA00022982"/>
    </source>
</evidence>
<organism evidence="11 14">
    <name type="scientific">Hydrogenophaga crassostreae</name>
    <dbReference type="NCBI Taxonomy" id="1763535"/>
    <lineage>
        <taxon>Bacteria</taxon>
        <taxon>Pseudomonadati</taxon>
        <taxon>Pseudomonadota</taxon>
        <taxon>Betaproteobacteria</taxon>
        <taxon>Burkholderiales</taxon>
        <taxon>Comamonadaceae</taxon>
        <taxon>Hydrogenophaga</taxon>
    </lineage>
</organism>
<accession>A0A162YRV9</accession>
<name>A0A162YRV9_9BURK</name>
<feature type="domain" description="Thioredoxin" evidence="10">
    <location>
        <begin position="1"/>
        <end position="110"/>
    </location>
</feature>
<dbReference type="CDD" id="cd02947">
    <property type="entry name" value="TRX_family"/>
    <property type="match status" value="1"/>
</dbReference>
<dbReference type="PROSITE" id="PS51352">
    <property type="entry name" value="THIOREDOXIN_2"/>
    <property type="match status" value="1"/>
</dbReference>
<dbReference type="GO" id="GO:0045454">
    <property type="term" value="P:cell redox homeostasis"/>
    <property type="evidence" value="ECO:0007669"/>
    <property type="project" value="TreeGrafter"/>
</dbReference>
<proteinExistence type="inferred from homology"/>
<feature type="site" description="Deprotonates C-terminal active site Cys" evidence="8">
    <location>
        <position position="29"/>
    </location>
</feature>
<keyword evidence="2" id="KW-0813">Transport</keyword>
<evidence type="ECO:0000256" key="5">
    <source>
        <dbReference type="ARBA" id="ARBA00023284"/>
    </source>
</evidence>
<keyword evidence="3" id="KW-0249">Electron transport</keyword>
<evidence type="ECO:0000256" key="1">
    <source>
        <dbReference type="ARBA" id="ARBA00008987"/>
    </source>
</evidence>
<dbReference type="PROSITE" id="PS00194">
    <property type="entry name" value="THIOREDOXIN_1"/>
    <property type="match status" value="1"/>
</dbReference>
<dbReference type="Pfam" id="PF00085">
    <property type="entry name" value="Thioredoxin"/>
    <property type="match status" value="1"/>
</dbReference>
<dbReference type="STRING" id="1763535.LPB072_01005"/>